<keyword evidence="2" id="KW-0472">Membrane</keyword>
<sequence length="201" mass="23524">MYKRYVKRLVDIILSITILLISSPIFIIIILLLTIQNKGTVFFLQERPGYLQRSFQIIKFKTMNDARDNNGNLMPDKQRLTSFGKWIRKLSLDELPQLVNVLKGEMSLIGPRPLLFKYIPLYSPIQNRRHEVRPGITGWAQVNGRNSISWTKRFELDVYYVDNISFALDCRIFWMTIVKVLKREGINQSEARPMEPFNGSN</sequence>
<dbReference type="GO" id="GO:0016780">
    <property type="term" value="F:phosphotransferase activity, for other substituted phosphate groups"/>
    <property type="evidence" value="ECO:0007669"/>
    <property type="project" value="TreeGrafter"/>
</dbReference>
<proteinExistence type="inferred from homology"/>
<feature type="domain" description="Bacterial sugar transferase" evidence="3">
    <location>
        <begin position="7"/>
        <end position="182"/>
    </location>
</feature>
<feature type="transmembrane region" description="Helical" evidence="2">
    <location>
        <begin position="12"/>
        <end position="35"/>
    </location>
</feature>
<keyword evidence="2" id="KW-0812">Transmembrane</keyword>
<gene>
    <name evidence="4" type="ORF">SanaruYs_08080</name>
</gene>
<keyword evidence="4" id="KW-0808">Transferase</keyword>
<evidence type="ECO:0000313" key="4">
    <source>
        <dbReference type="EMBL" id="GCC50593.1"/>
    </source>
</evidence>
<dbReference type="PANTHER" id="PTHR30576">
    <property type="entry name" value="COLANIC BIOSYNTHESIS UDP-GLUCOSE LIPID CARRIER TRANSFERASE"/>
    <property type="match status" value="1"/>
</dbReference>
<evidence type="ECO:0000256" key="1">
    <source>
        <dbReference type="ARBA" id="ARBA00006464"/>
    </source>
</evidence>
<accession>A0A401U6Q3</accession>
<comment type="caution">
    <text evidence="4">The sequence shown here is derived from an EMBL/GenBank/DDBJ whole genome shotgun (WGS) entry which is preliminary data.</text>
</comment>
<keyword evidence="2" id="KW-1133">Transmembrane helix</keyword>
<evidence type="ECO:0000259" key="3">
    <source>
        <dbReference type="Pfam" id="PF02397"/>
    </source>
</evidence>
<dbReference type="PANTHER" id="PTHR30576:SF8">
    <property type="entry name" value="UNDECAPRENYL-PHOSPHATE GALACTOSE PHOSPHOTRANSFERASE"/>
    <property type="match status" value="1"/>
</dbReference>
<evidence type="ECO:0000256" key="2">
    <source>
        <dbReference type="SAM" id="Phobius"/>
    </source>
</evidence>
<evidence type="ECO:0000313" key="5">
    <source>
        <dbReference type="Proteomes" id="UP000288227"/>
    </source>
</evidence>
<name>A0A401U6Q3_9BACT</name>
<reference evidence="4 5" key="1">
    <citation type="submission" date="2018-11" db="EMBL/GenBank/DDBJ databases">
        <title>Chryseotalea sanarue gen. nov., sp., nov., a member of the family Cytophagaceae, isolated from a brackish lake in Hamamatsu Japan.</title>
        <authorList>
            <person name="Maejima Y."/>
            <person name="Iino T."/>
            <person name="Muraguchi Y."/>
            <person name="Fukuda K."/>
            <person name="Ohkuma M."/>
            <person name="Moriuchi R."/>
            <person name="Dohra H."/>
            <person name="Kimbara K."/>
            <person name="Shintani M."/>
        </authorList>
    </citation>
    <scope>NUCLEOTIDE SEQUENCE [LARGE SCALE GENOMIC DNA]</scope>
    <source>
        <strain evidence="4 5">Ys</strain>
    </source>
</reference>
<dbReference type="OrthoDB" id="9774190at2"/>
<protein>
    <submittedName>
        <fullName evidence="4">Lipid carrier--UDP-N-acetylgalactosaminyltransferase</fullName>
    </submittedName>
</protein>
<dbReference type="AlphaFoldDB" id="A0A401U6Q3"/>
<dbReference type="InterPro" id="IPR003362">
    <property type="entry name" value="Bact_transf"/>
</dbReference>
<dbReference type="EMBL" id="BHXQ01000001">
    <property type="protein sequence ID" value="GCC50593.1"/>
    <property type="molecule type" value="Genomic_DNA"/>
</dbReference>
<dbReference type="Proteomes" id="UP000288227">
    <property type="component" value="Unassembled WGS sequence"/>
</dbReference>
<dbReference type="RefSeq" id="WP_127121208.1">
    <property type="nucleotide sequence ID" value="NZ_BHXQ01000001.1"/>
</dbReference>
<comment type="similarity">
    <text evidence="1">Belongs to the bacterial sugar transferase family.</text>
</comment>
<dbReference type="Pfam" id="PF02397">
    <property type="entry name" value="Bac_transf"/>
    <property type="match status" value="1"/>
</dbReference>
<keyword evidence="5" id="KW-1185">Reference proteome</keyword>
<organism evidence="4 5">
    <name type="scientific">Chryseotalea sanaruensis</name>
    <dbReference type="NCBI Taxonomy" id="2482724"/>
    <lineage>
        <taxon>Bacteria</taxon>
        <taxon>Pseudomonadati</taxon>
        <taxon>Bacteroidota</taxon>
        <taxon>Cytophagia</taxon>
        <taxon>Cytophagales</taxon>
        <taxon>Chryseotaleaceae</taxon>
        <taxon>Chryseotalea</taxon>
    </lineage>
</organism>